<name>A0ACC0UJS8_9AGAM</name>
<dbReference type="EMBL" id="JAGFNK010000020">
    <property type="protein sequence ID" value="KAI9511575.1"/>
    <property type="molecule type" value="Genomic_DNA"/>
</dbReference>
<gene>
    <name evidence="1" type="ORF">F5148DRAFT_975031</name>
</gene>
<reference evidence="1" key="1">
    <citation type="submission" date="2021-03" db="EMBL/GenBank/DDBJ databases">
        <title>Evolutionary priming and transition to the ectomycorrhizal habit in an iconic lineage of mushroom-forming fungi: is preadaptation a requirement?</title>
        <authorList>
            <consortium name="DOE Joint Genome Institute"/>
            <person name="Looney B.P."/>
            <person name="Miyauchi S."/>
            <person name="Morin E."/>
            <person name="Drula E."/>
            <person name="Courty P.E."/>
            <person name="Chicoki N."/>
            <person name="Fauchery L."/>
            <person name="Kohler A."/>
            <person name="Kuo A."/>
            <person name="LaButti K."/>
            <person name="Pangilinan J."/>
            <person name="Lipzen A."/>
            <person name="Riley R."/>
            <person name="Andreopoulos W."/>
            <person name="He G."/>
            <person name="Johnson J."/>
            <person name="Barry K.W."/>
            <person name="Grigoriev I.V."/>
            <person name="Nagy L."/>
            <person name="Hibbett D."/>
            <person name="Henrissat B."/>
            <person name="Matheny P.B."/>
            <person name="Labbe J."/>
            <person name="Martin A.F."/>
        </authorList>
    </citation>
    <scope>NUCLEOTIDE SEQUENCE</scope>
    <source>
        <strain evidence="1">BPL698</strain>
    </source>
</reference>
<protein>
    <submittedName>
        <fullName evidence="1">Uncharacterized protein</fullName>
    </submittedName>
</protein>
<accession>A0ACC0UJS8</accession>
<organism evidence="1 2">
    <name type="scientific">Russula earlei</name>
    <dbReference type="NCBI Taxonomy" id="71964"/>
    <lineage>
        <taxon>Eukaryota</taxon>
        <taxon>Fungi</taxon>
        <taxon>Dikarya</taxon>
        <taxon>Basidiomycota</taxon>
        <taxon>Agaricomycotina</taxon>
        <taxon>Agaricomycetes</taxon>
        <taxon>Russulales</taxon>
        <taxon>Russulaceae</taxon>
        <taxon>Russula</taxon>
    </lineage>
</organism>
<evidence type="ECO:0000313" key="1">
    <source>
        <dbReference type="EMBL" id="KAI9511575.1"/>
    </source>
</evidence>
<sequence>MLVLSLFSLLLPTATFAATLHRNHTCYVPAGALKTPAPLSSPSSPPRYVTVGIGVQNYTCSPSGNYTSVGAVAELFDISCLYGKPEFVEIQNDAFNIWSNCPSIDPLERGLRHAVHNRWHIDVIGQHYFVNETGVLLPKFDFTSTGVNKGDPDAFVVAKKTADVPAPNHHDDVDWLELERLSGDLANEVFRVYTREGQPPSSCTPGSASISIKYTAQYCMYLSPDHFIRAVVDPRFLGFEV</sequence>
<comment type="caution">
    <text evidence="1">The sequence shown here is derived from an EMBL/GenBank/DDBJ whole genome shotgun (WGS) entry which is preliminary data.</text>
</comment>
<proteinExistence type="predicted"/>
<dbReference type="Proteomes" id="UP001207468">
    <property type="component" value="Unassembled WGS sequence"/>
</dbReference>
<evidence type="ECO:0000313" key="2">
    <source>
        <dbReference type="Proteomes" id="UP001207468"/>
    </source>
</evidence>
<keyword evidence="2" id="KW-1185">Reference proteome</keyword>